<keyword evidence="1" id="KW-1133">Transmembrane helix</keyword>
<proteinExistence type="predicted"/>
<protein>
    <recommendedName>
        <fullName evidence="2">FtsX extracellular domain-containing protein</fullName>
    </recommendedName>
</protein>
<keyword evidence="1" id="KW-0812">Transmembrane</keyword>
<evidence type="ECO:0000313" key="3">
    <source>
        <dbReference type="EMBL" id="MBM6703010.1"/>
    </source>
</evidence>
<accession>A0ABS2DNP1</accession>
<feature type="transmembrane region" description="Helical" evidence="1">
    <location>
        <begin position="165"/>
        <end position="189"/>
    </location>
</feature>
<dbReference type="EMBL" id="JACJJC010000001">
    <property type="protein sequence ID" value="MBM6703010.1"/>
    <property type="molecule type" value="Genomic_DNA"/>
</dbReference>
<sequence length="295" mass="31163">MSFMSSRQWALRETVRGIASNVGLFSFSTLLSALALSIPLFIACVGYGLSEPLRTLPTSVEITVFTAADAKVETLEKSIASVERVIRTEIVSREEAFQALNESLGARQQKNAANPLPDIVIATLAQDVSAAQTAAAAKAIEGIKGVDFVAYEAGWHEKFRSVTDAAVIGLACLGLVVFTLVILVLAAAIRMMTLSAKSEMLALHLFGASPAFAIRPYAWRGAVLMTASAFVALGLTQAGILIFGHAVSQAAALYETSIVLQLPALKWCALFVLGSAFCGAIVAALAAGDSWRKIR</sequence>
<comment type="caution">
    <text evidence="3">The sequence shown here is derived from an EMBL/GenBank/DDBJ whole genome shotgun (WGS) entry which is preliminary data.</text>
</comment>
<feature type="transmembrane region" description="Helical" evidence="1">
    <location>
        <begin position="21"/>
        <end position="49"/>
    </location>
</feature>
<dbReference type="PANTHER" id="PTHR47755:SF1">
    <property type="entry name" value="CELL DIVISION PROTEIN FTSX"/>
    <property type="match status" value="1"/>
</dbReference>
<evidence type="ECO:0000259" key="2">
    <source>
        <dbReference type="Pfam" id="PF18075"/>
    </source>
</evidence>
<dbReference type="PANTHER" id="PTHR47755">
    <property type="entry name" value="CELL DIVISION PROTEIN FTSX"/>
    <property type="match status" value="1"/>
</dbReference>
<feature type="transmembrane region" description="Helical" evidence="1">
    <location>
        <begin position="264"/>
        <end position="287"/>
    </location>
</feature>
<organism evidence="3 4">
    <name type="scientific">Sutterella massiliensis</name>
    <dbReference type="NCBI Taxonomy" id="1816689"/>
    <lineage>
        <taxon>Bacteria</taxon>
        <taxon>Pseudomonadati</taxon>
        <taxon>Pseudomonadota</taxon>
        <taxon>Betaproteobacteria</taxon>
        <taxon>Burkholderiales</taxon>
        <taxon>Sutterellaceae</taxon>
        <taxon>Sutterella</taxon>
    </lineage>
</organism>
<dbReference type="RefSeq" id="WP_205101402.1">
    <property type="nucleotide sequence ID" value="NZ_JACJJC010000001.1"/>
</dbReference>
<dbReference type="InterPro" id="IPR040690">
    <property type="entry name" value="FtsX_ECD"/>
</dbReference>
<dbReference type="Proteomes" id="UP000715095">
    <property type="component" value="Unassembled WGS sequence"/>
</dbReference>
<keyword evidence="4" id="KW-1185">Reference proteome</keyword>
<dbReference type="InterPro" id="IPR004513">
    <property type="entry name" value="FtsX"/>
</dbReference>
<reference evidence="3 4" key="1">
    <citation type="journal article" date="2021" name="Sci. Rep.">
        <title>The distribution of antibiotic resistance genes in chicken gut microbiota commensals.</title>
        <authorList>
            <person name="Juricova H."/>
            <person name="Matiasovicova J."/>
            <person name="Kubasova T."/>
            <person name="Cejkova D."/>
            <person name="Rychlik I."/>
        </authorList>
    </citation>
    <scope>NUCLEOTIDE SEQUENCE [LARGE SCALE GENOMIC DNA]</scope>
    <source>
        <strain evidence="3 4">An829</strain>
    </source>
</reference>
<evidence type="ECO:0000256" key="1">
    <source>
        <dbReference type="SAM" id="Phobius"/>
    </source>
</evidence>
<dbReference type="Pfam" id="PF18075">
    <property type="entry name" value="FtsX_ECD"/>
    <property type="match status" value="1"/>
</dbReference>
<dbReference type="Gene3D" id="3.30.70.3040">
    <property type="match status" value="1"/>
</dbReference>
<gene>
    <name evidence="3" type="ORF">H6A60_00585</name>
</gene>
<feature type="domain" description="FtsX extracellular" evidence="2">
    <location>
        <begin position="60"/>
        <end position="147"/>
    </location>
</feature>
<evidence type="ECO:0000313" key="4">
    <source>
        <dbReference type="Proteomes" id="UP000715095"/>
    </source>
</evidence>
<name>A0ABS2DNP1_9BURK</name>
<keyword evidence="1" id="KW-0472">Membrane</keyword>
<feature type="transmembrane region" description="Helical" evidence="1">
    <location>
        <begin position="222"/>
        <end position="244"/>
    </location>
</feature>